<dbReference type="InterPro" id="IPR002397">
    <property type="entry name" value="Cyt_P450_B"/>
</dbReference>
<dbReference type="CDD" id="cd11029">
    <property type="entry name" value="CYP107-like"/>
    <property type="match status" value="1"/>
</dbReference>
<protein>
    <submittedName>
        <fullName evidence="4">Cytochrome P450</fullName>
    </submittedName>
</protein>
<keyword evidence="2" id="KW-0503">Monooxygenase</keyword>
<comment type="caution">
    <text evidence="4">The sequence shown here is derived from an EMBL/GenBank/DDBJ whole genome shotgun (WGS) entry which is preliminary data.</text>
</comment>
<dbReference type="PROSITE" id="PS00086">
    <property type="entry name" value="CYTOCHROME_P450"/>
    <property type="match status" value="1"/>
</dbReference>
<accession>A0ABW2FPR2</accession>
<evidence type="ECO:0000256" key="1">
    <source>
        <dbReference type="ARBA" id="ARBA00010617"/>
    </source>
</evidence>
<feature type="region of interest" description="Disordered" evidence="3">
    <location>
        <begin position="62"/>
        <end position="89"/>
    </location>
</feature>
<dbReference type="RefSeq" id="WP_345708992.1">
    <property type="nucleotide sequence ID" value="NZ_BAABKV010000001.1"/>
</dbReference>
<gene>
    <name evidence="4" type="ORF">ACFQMG_01085</name>
</gene>
<sequence length="390" mass="41997">MPHRAEAVRLDGAFLADPHAACAALRRRGPVHRAVAPDGAPVRLVTGYAEVRAAAADPRLSLDKRHAASRGGSGDSLPPELDAHLLNSDPPRHTRLRALVNGAFGPRQVRALRARVQRSTDRLLDGLDGHRSADVVADLATPLSMTVICELLGVPAADRPDFAAWTDTLLCPAADAPARSREAMRGMHAYLTALVARRRAAPDDDLLSGLIGALPEDELIAMAFLLLFAGYHNTIGLIATTVLALLSHPDELAALRAGRLTLPQVTEEVLRWNPPALLAVRRFPREEVEIGGTTIGPGERVWLSWASANRDEAVFPDPDAFRPGRPRPHLAFGHGPHHCPGAALARLENEVAVGTLLRRFPGIDLLPDPGGPHWRTSLRSRALVRLPVTL</sequence>
<dbReference type="PANTHER" id="PTHR46696">
    <property type="entry name" value="P450, PUTATIVE (EUROFUNG)-RELATED"/>
    <property type="match status" value="1"/>
</dbReference>
<dbReference type="Pfam" id="PF00067">
    <property type="entry name" value="p450"/>
    <property type="match status" value="1"/>
</dbReference>
<keyword evidence="2" id="KW-0349">Heme</keyword>
<dbReference type="Gene3D" id="1.10.630.10">
    <property type="entry name" value="Cytochrome P450"/>
    <property type="match status" value="1"/>
</dbReference>
<evidence type="ECO:0000313" key="4">
    <source>
        <dbReference type="EMBL" id="MFC7178154.1"/>
    </source>
</evidence>
<keyword evidence="2" id="KW-0479">Metal-binding</keyword>
<evidence type="ECO:0000256" key="2">
    <source>
        <dbReference type="RuleBase" id="RU000461"/>
    </source>
</evidence>
<keyword evidence="5" id="KW-1185">Reference proteome</keyword>
<name>A0ABW2FPR2_9ACTN</name>
<dbReference type="InterPro" id="IPR017972">
    <property type="entry name" value="Cyt_P450_CS"/>
</dbReference>
<dbReference type="PRINTS" id="PR00359">
    <property type="entry name" value="BP450"/>
</dbReference>
<keyword evidence="2" id="KW-0408">Iron</keyword>
<dbReference type="InterPro" id="IPR036396">
    <property type="entry name" value="Cyt_P450_sf"/>
</dbReference>
<organism evidence="4 5">
    <name type="scientific">Kitasatospora paranensis</name>
    <dbReference type="NCBI Taxonomy" id="258053"/>
    <lineage>
        <taxon>Bacteria</taxon>
        <taxon>Bacillati</taxon>
        <taxon>Actinomycetota</taxon>
        <taxon>Actinomycetes</taxon>
        <taxon>Kitasatosporales</taxon>
        <taxon>Streptomycetaceae</taxon>
        <taxon>Kitasatospora</taxon>
    </lineage>
</organism>
<dbReference type="PANTHER" id="PTHR46696:SF1">
    <property type="entry name" value="CYTOCHROME P450 YJIB-RELATED"/>
    <property type="match status" value="1"/>
</dbReference>
<keyword evidence="2" id="KW-0560">Oxidoreductase</keyword>
<reference evidence="5" key="1">
    <citation type="journal article" date="2019" name="Int. J. Syst. Evol. Microbiol.">
        <title>The Global Catalogue of Microorganisms (GCM) 10K type strain sequencing project: providing services to taxonomists for standard genome sequencing and annotation.</title>
        <authorList>
            <consortium name="The Broad Institute Genomics Platform"/>
            <consortium name="The Broad Institute Genome Sequencing Center for Infectious Disease"/>
            <person name="Wu L."/>
            <person name="Ma J."/>
        </authorList>
    </citation>
    <scope>NUCLEOTIDE SEQUENCE [LARGE SCALE GENOMIC DNA]</scope>
    <source>
        <strain evidence="5">CGMCC 1.12859</strain>
    </source>
</reference>
<proteinExistence type="inferred from homology"/>
<dbReference type="InterPro" id="IPR001128">
    <property type="entry name" value="Cyt_P450"/>
</dbReference>
<evidence type="ECO:0000256" key="3">
    <source>
        <dbReference type="SAM" id="MobiDB-lite"/>
    </source>
</evidence>
<dbReference type="SUPFAM" id="SSF48264">
    <property type="entry name" value="Cytochrome P450"/>
    <property type="match status" value="1"/>
</dbReference>
<dbReference type="Proteomes" id="UP001596435">
    <property type="component" value="Unassembled WGS sequence"/>
</dbReference>
<dbReference type="EMBL" id="JBHTAJ010000002">
    <property type="protein sequence ID" value="MFC7178154.1"/>
    <property type="molecule type" value="Genomic_DNA"/>
</dbReference>
<evidence type="ECO:0000313" key="5">
    <source>
        <dbReference type="Proteomes" id="UP001596435"/>
    </source>
</evidence>
<comment type="similarity">
    <text evidence="1 2">Belongs to the cytochrome P450 family.</text>
</comment>